<evidence type="ECO:0000313" key="2">
    <source>
        <dbReference type="EMBL" id="CAK7229195.1"/>
    </source>
</evidence>
<dbReference type="EMBL" id="CAWUHB010000047">
    <property type="protein sequence ID" value="CAK7229195.1"/>
    <property type="molecule type" value="Genomic_DNA"/>
</dbReference>
<keyword evidence="1" id="KW-1133">Transmembrane helix</keyword>
<dbReference type="Pfam" id="PF11927">
    <property type="entry name" value="HODM_asu-like"/>
    <property type="match status" value="1"/>
</dbReference>
<evidence type="ECO:0000256" key="1">
    <source>
        <dbReference type="SAM" id="Phobius"/>
    </source>
</evidence>
<keyword evidence="1" id="KW-0812">Transmembrane</keyword>
<feature type="transmembrane region" description="Helical" evidence="1">
    <location>
        <begin position="20"/>
        <end position="40"/>
    </location>
</feature>
<keyword evidence="1" id="KW-0472">Membrane</keyword>
<accession>A0ABP0CAY7</accession>
<dbReference type="InterPro" id="IPR021848">
    <property type="entry name" value="HODM_asu-like"/>
</dbReference>
<protein>
    <submittedName>
        <fullName evidence="2">Uncharacterized protein</fullName>
    </submittedName>
</protein>
<organism evidence="2 3">
    <name type="scientific">Sporothrix curviconia</name>
    <dbReference type="NCBI Taxonomy" id="1260050"/>
    <lineage>
        <taxon>Eukaryota</taxon>
        <taxon>Fungi</taxon>
        <taxon>Dikarya</taxon>
        <taxon>Ascomycota</taxon>
        <taxon>Pezizomycotina</taxon>
        <taxon>Sordariomycetes</taxon>
        <taxon>Sordariomycetidae</taxon>
        <taxon>Ophiostomatales</taxon>
        <taxon>Ophiostomataceae</taxon>
        <taxon>Sporothrix</taxon>
    </lineage>
</organism>
<gene>
    <name evidence="2" type="ORF">SCUCBS95973_007139</name>
</gene>
<proteinExistence type="predicted"/>
<reference evidence="2 3" key="1">
    <citation type="submission" date="2024-01" db="EMBL/GenBank/DDBJ databases">
        <authorList>
            <person name="Allen C."/>
            <person name="Tagirdzhanova G."/>
        </authorList>
    </citation>
    <scope>NUCLEOTIDE SEQUENCE [LARGE SCALE GENOMIC DNA]</scope>
</reference>
<sequence length="429" mass="47723">MPFVNDVLTAATASPQATLAAVVFVVTFVYLAQSLIAPFLGKTAVPQKSGAKTAASTPSLSSTLSPGELVGYDSMGPIEPLAGLDYTTVRPERIYKFADRYNLTMGLRKTTVNTITRIDQQYVERIGERKKILDQYPGALGCIPSGEAMVRDFYTFLVTHYLPKRYPTVFVLCEGPEGLSQEKANKTGEKTEKKTLHNRVLDEHLPCEPPTDILEALRIIALTVDEDFLMLQPDADGDGYALTAFVWLYPVGFDPADKLGIKLRDAHGPVPGYKQHLQKSMERYFGRLGPGSVVDRINWAVATNASLCERGEYHLYEGDGQKESDEDLQRDVDLDDTWVRCELQTLFALPRHDARILSVHLYLYPIREIKQVGLAEVMERAIDGYGKGNVPGFARYKRIPVWGEAVKRYLRSDEDLPDGAEKARGGASE</sequence>
<keyword evidence="3" id="KW-1185">Reference proteome</keyword>
<comment type="caution">
    <text evidence="2">The sequence shown here is derived from an EMBL/GenBank/DDBJ whole genome shotgun (WGS) entry which is preliminary data.</text>
</comment>
<dbReference type="Proteomes" id="UP001642405">
    <property type="component" value="Unassembled WGS sequence"/>
</dbReference>
<evidence type="ECO:0000313" key="3">
    <source>
        <dbReference type="Proteomes" id="UP001642405"/>
    </source>
</evidence>
<name>A0ABP0CAY7_9PEZI</name>